<reference evidence="1 2" key="1">
    <citation type="journal article" date="2021" name="Hortic Res">
        <title>The domestication of Cucurbita argyrosperma as revealed by the genome of its wild relative.</title>
        <authorList>
            <person name="Barrera-Redondo J."/>
            <person name="Sanchez-de la Vega G."/>
            <person name="Aguirre-Liguori J.A."/>
            <person name="Castellanos-Morales G."/>
            <person name="Gutierrez-Guerrero Y.T."/>
            <person name="Aguirre-Dugua X."/>
            <person name="Aguirre-Planter E."/>
            <person name="Tenaillon M.I."/>
            <person name="Lira-Saade R."/>
            <person name="Eguiarte L.E."/>
        </authorList>
    </citation>
    <scope>NUCLEOTIDE SEQUENCE [LARGE SCALE GENOMIC DNA]</scope>
    <source>
        <strain evidence="1">JBR-2021</strain>
    </source>
</reference>
<feature type="non-terminal residue" evidence="1">
    <location>
        <position position="1"/>
    </location>
</feature>
<gene>
    <name evidence="1" type="ORF">SDJN03_00733</name>
</gene>
<sequence>MPFDEALFVVLLLTGVSNLSFRVVLITEFHLPESFLLSSIRTFQAFRGGKQKIVGLVQQSCSILSWRK</sequence>
<protein>
    <recommendedName>
        <fullName evidence="3">Secreted protein</fullName>
    </recommendedName>
</protein>
<dbReference type="EMBL" id="JAGKQH010000001">
    <property type="protein sequence ID" value="KAG6607391.1"/>
    <property type="molecule type" value="Genomic_DNA"/>
</dbReference>
<evidence type="ECO:0000313" key="2">
    <source>
        <dbReference type="Proteomes" id="UP000685013"/>
    </source>
</evidence>
<name>A0AAV6P898_9ROSI</name>
<accession>A0AAV6P898</accession>
<comment type="caution">
    <text evidence="1">The sequence shown here is derived from an EMBL/GenBank/DDBJ whole genome shotgun (WGS) entry which is preliminary data.</text>
</comment>
<dbReference type="Proteomes" id="UP000685013">
    <property type="component" value="Chromosome 1"/>
</dbReference>
<evidence type="ECO:0000313" key="1">
    <source>
        <dbReference type="EMBL" id="KAG6607391.1"/>
    </source>
</evidence>
<evidence type="ECO:0008006" key="3">
    <source>
        <dbReference type="Google" id="ProtNLM"/>
    </source>
</evidence>
<proteinExistence type="predicted"/>
<dbReference type="AlphaFoldDB" id="A0AAV6P898"/>
<organism evidence="1 2">
    <name type="scientific">Cucurbita argyrosperma subsp. sororia</name>
    <dbReference type="NCBI Taxonomy" id="37648"/>
    <lineage>
        <taxon>Eukaryota</taxon>
        <taxon>Viridiplantae</taxon>
        <taxon>Streptophyta</taxon>
        <taxon>Embryophyta</taxon>
        <taxon>Tracheophyta</taxon>
        <taxon>Spermatophyta</taxon>
        <taxon>Magnoliopsida</taxon>
        <taxon>eudicotyledons</taxon>
        <taxon>Gunneridae</taxon>
        <taxon>Pentapetalae</taxon>
        <taxon>rosids</taxon>
        <taxon>fabids</taxon>
        <taxon>Cucurbitales</taxon>
        <taxon>Cucurbitaceae</taxon>
        <taxon>Cucurbiteae</taxon>
        <taxon>Cucurbita</taxon>
    </lineage>
</organism>
<keyword evidence="2" id="KW-1185">Reference proteome</keyword>